<keyword evidence="1 3" id="KW-0597">Phosphoprotein</keyword>
<dbReference type="SUPFAM" id="SSF46894">
    <property type="entry name" value="C-terminal effector domain of the bipartite response regulators"/>
    <property type="match status" value="1"/>
</dbReference>
<evidence type="ECO:0000313" key="6">
    <source>
        <dbReference type="EMBL" id="KAB0765036.1"/>
    </source>
</evidence>
<evidence type="ECO:0000256" key="1">
    <source>
        <dbReference type="ARBA" id="ARBA00022553"/>
    </source>
</evidence>
<dbReference type="InterPro" id="IPR016032">
    <property type="entry name" value="Sig_transdc_resp-reg_C-effctor"/>
</dbReference>
<dbReference type="Gene3D" id="3.40.50.2300">
    <property type="match status" value="1"/>
</dbReference>
<dbReference type="GO" id="GO:0003677">
    <property type="term" value="F:DNA binding"/>
    <property type="evidence" value="ECO:0007669"/>
    <property type="project" value="UniProtKB-KW"/>
</dbReference>
<dbReference type="PROSITE" id="PS50043">
    <property type="entry name" value="HTH_LUXR_2"/>
    <property type="match status" value="1"/>
</dbReference>
<sequence>MKKLNVVVADDHSIVLLGVREVLEKDPGLQLVGEASCSSELIRMVDEIRPDILITDYCMPGDSQYGDGVKLIEYVCRNFPRTRVLIFTMMSNPLILSKLYDVGVAGVVLKSGARNELLTALSTLRRGRVYRCSSPPSTHSVLSIDDELMARVATLSIKELEVLRDFVMGLNLSEIALKRNRSIKTISAQKISAMRKLNAENDQMLMTYCIQARMFE</sequence>
<dbReference type="InterPro" id="IPR058245">
    <property type="entry name" value="NreC/VraR/RcsB-like_REC"/>
</dbReference>
<evidence type="ECO:0000256" key="2">
    <source>
        <dbReference type="ARBA" id="ARBA00023125"/>
    </source>
</evidence>
<dbReference type="SMART" id="SM00448">
    <property type="entry name" value="REC"/>
    <property type="match status" value="1"/>
</dbReference>
<dbReference type="SUPFAM" id="SSF52172">
    <property type="entry name" value="CheY-like"/>
    <property type="match status" value="1"/>
</dbReference>
<dbReference type="PANTHER" id="PTHR45566">
    <property type="entry name" value="HTH-TYPE TRANSCRIPTIONAL REGULATOR YHJB-RELATED"/>
    <property type="match status" value="1"/>
</dbReference>
<dbReference type="InterPro" id="IPR001789">
    <property type="entry name" value="Sig_transdc_resp-reg_receiver"/>
</dbReference>
<dbReference type="EMBL" id="VZIV01000019">
    <property type="protein sequence ID" value="KAB0765036.1"/>
    <property type="molecule type" value="Genomic_DNA"/>
</dbReference>
<dbReference type="RefSeq" id="WP_033993287.1">
    <property type="nucleotide sequence ID" value="NZ_CP064399.1"/>
</dbReference>
<evidence type="ECO:0000259" key="5">
    <source>
        <dbReference type="PROSITE" id="PS50110"/>
    </source>
</evidence>
<evidence type="ECO:0000259" key="4">
    <source>
        <dbReference type="PROSITE" id="PS50043"/>
    </source>
</evidence>
<dbReference type="SMART" id="SM00421">
    <property type="entry name" value="HTH_LUXR"/>
    <property type="match status" value="1"/>
</dbReference>
<dbReference type="InterPro" id="IPR011006">
    <property type="entry name" value="CheY-like_superfamily"/>
</dbReference>
<dbReference type="InterPro" id="IPR000792">
    <property type="entry name" value="Tscrpt_reg_LuxR_C"/>
</dbReference>
<feature type="domain" description="Response regulatory" evidence="5">
    <location>
        <begin position="5"/>
        <end position="125"/>
    </location>
</feature>
<dbReference type="AlphaFoldDB" id="A0A643J181"/>
<feature type="domain" description="HTH luxR-type" evidence="4">
    <location>
        <begin position="148"/>
        <end position="213"/>
    </location>
</feature>
<dbReference type="GO" id="GO:0006355">
    <property type="term" value="P:regulation of DNA-templated transcription"/>
    <property type="evidence" value="ECO:0007669"/>
    <property type="project" value="InterPro"/>
</dbReference>
<proteinExistence type="predicted"/>
<dbReference type="GO" id="GO:0000160">
    <property type="term" value="P:phosphorelay signal transduction system"/>
    <property type="evidence" value="ECO:0007669"/>
    <property type="project" value="InterPro"/>
</dbReference>
<dbReference type="InterPro" id="IPR051015">
    <property type="entry name" value="EvgA-like"/>
</dbReference>
<accession>A0A643J181</accession>
<comment type="caution">
    <text evidence="6">The sequence shown here is derived from an EMBL/GenBank/DDBJ whole genome shotgun (WGS) entry which is preliminary data.</text>
</comment>
<dbReference type="CDD" id="cd17535">
    <property type="entry name" value="REC_NarL-like"/>
    <property type="match status" value="1"/>
</dbReference>
<dbReference type="PANTHER" id="PTHR45566:SF2">
    <property type="entry name" value="NARL SUBFAMILY"/>
    <property type="match status" value="1"/>
</dbReference>
<reference evidence="6" key="1">
    <citation type="submission" date="2019-09" db="EMBL/GenBank/DDBJ databases">
        <title>Whole genome sequence analysis of bacterial isolates in patients.</title>
        <authorList>
            <person name="Jeong K.C."/>
        </authorList>
    </citation>
    <scope>NUCLEOTIDE SEQUENCE</scope>
    <source>
        <strain evidence="6">KCJ3K105</strain>
    </source>
</reference>
<keyword evidence="2" id="KW-0238">DNA-binding</keyword>
<dbReference type="CDD" id="cd06170">
    <property type="entry name" value="LuxR_C_like"/>
    <property type="match status" value="1"/>
</dbReference>
<protein>
    <submittedName>
        <fullName evidence="6">Response regulator</fullName>
    </submittedName>
</protein>
<dbReference type="PROSITE" id="PS50110">
    <property type="entry name" value="RESPONSE_REGULATORY"/>
    <property type="match status" value="1"/>
</dbReference>
<feature type="modified residue" description="4-aspartylphosphate" evidence="3">
    <location>
        <position position="56"/>
    </location>
</feature>
<dbReference type="Pfam" id="PF00072">
    <property type="entry name" value="Response_reg"/>
    <property type="match status" value="1"/>
</dbReference>
<dbReference type="Pfam" id="PF00196">
    <property type="entry name" value="GerE"/>
    <property type="match status" value="1"/>
</dbReference>
<name>A0A643J181_PSEAI</name>
<organism evidence="6">
    <name type="scientific">Pseudomonas aeruginosa</name>
    <dbReference type="NCBI Taxonomy" id="287"/>
    <lineage>
        <taxon>Bacteria</taxon>
        <taxon>Pseudomonadati</taxon>
        <taxon>Pseudomonadota</taxon>
        <taxon>Gammaproteobacteria</taxon>
        <taxon>Pseudomonadales</taxon>
        <taxon>Pseudomonadaceae</taxon>
        <taxon>Pseudomonas</taxon>
    </lineage>
</organism>
<evidence type="ECO:0000256" key="3">
    <source>
        <dbReference type="PROSITE-ProRule" id="PRU00169"/>
    </source>
</evidence>
<gene>
    <name evidence="6" type="ORF">F7O97_11345</name>
</gene>